<dbReference type="AlphaFoldDB" id="A0A4R1BSK6"/>
<evidence type="ECO:0008006" key="3">
    <source>
        <dbReference type="Google" id="ProtNLM"/>
    </source>
</evidence>
<name>A0A4R1BSK6_9ACTN</name>
<dbReference type="PANTHER" id="PTHR39420:SF1">
    <property type="entry name" value="HYDROLASE"/>
    <property type="match status" value="1"/>
</dbReference>
<dbReference type="PANTHER" id="PTHR39420">
    <property type="match status" value="1"/>
</dbReference>
<reference evidence="1 2" key="1">
    <citation type="submission" date="2019-03" db="EMBL/GenBank/DDBJ databases">
        <title>Whole genome sequence of a novel Rubrobacter taiwanensis strain, isolated from Yellowstone National Park.</title>
        <authorList>
            <person name="Freed S."/>
            <person name="Ramaley R.F."/>
            <person name="Kyndt J.A."/>
        </authorList>
    </citation>
    <scope>NUCLEOTIDE SEQUENCE [LARGE SCALE GENOMIC DNA]</scope>
    <source>
        <strain evidence="1 2">Yellowstone</strain>
    </source>
</reference>
<accession>A0A4R1BSK6</accession>
<dbReference type="RefSeq" id="WP_132687330.1">
    <property type="nucleotide sequence ID" value="NZ_SKBU01000002.1"/>
</dbReference>
<keyword evidence="2" id="KW-1185">Reference proteome</keyword>
<evidence type="ECO:0000313" key="1">
    <source>
        <dbReference type="EMBL" id="TCJ20618.1"/>
    </source>
</evidence>
<dbReference type="Proteomes" id="UP000295244">
    <property type="component" value="Unassembled WGS sequence"/>
</dbReference>
<protein>
    <recommendedName>
        <fullName evidence="3">Coenzyme F420 biosynthesis-associated protein</fullName>
    </recommendedName>
</protein>
<dbReference type="Pfam" id="PF10103">
    <property type="entry name" value="Zincin_2"/>
    <property type="match status" value="1"/>
</dbReference>
<dbReference type="SUPFAM" id="SSF55486">
    <property type="entry name" value="Metalloproteases ('zincins'), catalytic domain"/>
    <property type="match status" value="1"/>
</dbReference>
<dbReference type="NCBIfam" id="TIGR03624">
    <property type="entry name" value="putative hydrolase"/>
    <property type="match status" value="1"/>
</dbReference>
<sequence length="337" mass="38160">MIIIWSAARTIAVTLASRTEPAPVVPRFDYRRAVDRAAGPVAEFTGMRLPEERRSVRVVGRAEWIDLNLHVFARVLEPVLRRAERESGGLTRAAGSMTITAQVGVLLGFLSSRVLGQYDAGPLVVPREGPGDILFLDGNIRATARRLGVPLDALRLWIVLHEMTHAFQFEAHPWLREHLGEMLQELLAPLAERVGAREFLRRLVENGRRGGRALELVMSRGQRESFERLQAAMALVEGYSDYVMHGVGSALVPRYGEIQRKIRLSRMRRPPLESAIFRLTGLDLKLEQYRLGEEFVEAVARRQGMEGVNRVWERPANLPTLREIHDPALWMLRMEEA</sequence>
<dbReference type="InterPro" id="IPR042271">
    <property type="entry name" value="Zinicin_2_N"/>
</dbReference>
<dbReference type="InterPro" id="IPR022454">
    <property type="entry name" value="CHP03883_F420-assoc"/>
</dbReference>
<dbReference type="EMBL" id="SKBU01000002">
    <property type="protein sequence ID" value="TCJ20618.1"/>
    <property type="molecule type" value="Genomic_DNA"/>
</dbReference>
<gene>
    <name evidence="1" type="ORF">E0L93_00985</name>
</gene>
<evidence type="ECO:0000313" key="2">
    <source>
        <dbReference type="Proteomes" id="UP000295244"/>
    </source>
</evidence>
<dbReference type="Gene3D" id="1.20.150.30">
    <property type="entry name" value="Zincin-like metallopeptidase, N-terminal domain"/>
    <property type="match status" value="1"/>
</dbReference>
<dbReference type="OrthoDB" id="142939at2"/>
<proteinExistence type="predicted"/>
<comment type="caution">
    <text evidence="1">The sequence shown here is derived from an EMBL/GenBank/DDBJ whole genome shotgun (WGS) entry which is preliminary data.</text>
</comment>
<dbReference type="NCBIfam" id="TIGR03883">
    <property type="entry name" value="DUF2342_F420"/>
    <property type="match status" value="1"/>
</dbReference>
<organism evidence="1 2">
    <name type="scientific">Rubrobacter taiwanensis</name>
    <dbReference type="NCBI Taxonomy" id="185139"/>
    <lineage>
        <taxon>Bacteria</taxon>
        <taxon>Bacillati</taxon>
        <taxon>Actinomycetota</taxon>
        <taxon>Rubrobacteria</taxon>
        <taxon>Rubrobacterales</taxon>
        <taxon>Rubrobacteraceae</taxon>
        <taxon>Rubrobacter</taxon>
    </lineage>
</organism>
<dbReference type="InterPro" id="IPR018766">
    <property type="entry name" value="Zinicin_2"/>
</dbReference>